<proteinExistence type="predicted"/>
<name>A0A1M6PC51_9FIRM</name>
<dbReference type="Proteomes" id="UP000243547">
    <property type="component" value="Unassembled WGS sequence"/>
</dbReference>
<dbReference type="RefSeq" id="WP_072907416.1">
    <property type="nucleotide sequence ID" value="NZ_FRAI01000014.1"/>
</dbReference>
<organism evidence="1 2">
    <name type="scientific">Anaerobranca californiensis DSM 14826</name>
    <dbReference type="NCBI Taxonomy" id="1120989"/>
    <lineage>
        <taxon>Bacteria</taxon>
        <taxon>Bacillati</taxon>
        <taxon>Bacillota</taxon>
        <taxon>Clostridia</taxon>
        <taxon>Eubacteriales</taxon>
        <taxon>Proteinivoracaceae</taxon>
        <taxon>Anaerobranca</taxon>
    </lineage>
</organism>
<dbReference type="OrthoDB" id="1654131at2"/>
<keyword evidence="2" id="KW-1185">Reference proteome</keyword>
<reference evidence="2" key="1">
    <citation type="submission" date="2016-11" db="EMBL/GenBank/DDBJ databases">
        <authorList>
            <person name="Varghese N."/>
            <person name="Submissions S."/>
        </authorList>
    </citation>
    <scope>NUCLEOTIDE SEQUENCE [LARGE SCALE GENOMIC DNA]</scope>
    <source>
        <strain evidence="2">DSM 14826</strain>
    </source>
</reference>
<dbReference type="Pfam" id="PF09661">
    <property type="entry name" value="DUF2398"/>
    <property type="match status" value="1"/>
</dbReference>
<dbReference type="NCBIfam" id="TIGR02678">
    <property type="entry name" value="TIGR02678 family protein"/>
    <property type="match status" value="1"/>
</dbReference>
<dbReference type="EMBL" id="FRAI01000014">
    <property type="protein sequence ID" value="SHK05442.1"/>
    <property type="molecule type" value="Genomic_DNA"/>
</dbReference>
<dbReference type="AlphaFoldDB" id="A0A1M6PC51"/>
<dbReference type="STRING" id="1120989.SAMN02745227_01395"/>
<sequence>MELLKILLDNYIILKEENRDLYYDIKDNYKNFKTFVEEKLGYNLIIHQDFIKLEKFPGRVESWMGIEEFKDKLDYCFFILLLMFLEDKGKEEQFILSSFIDYINGNFELEKIDWTIYSNRRSLIRTLKFAQKIYLIKVTDGEEQNFADNEGGEVLYENTGISKYVVRTFPVDISQAKGIDDLMNFTPDFVDEQRGVFRRYRVYQTLVMNPVMYNNGADDQDFAYVKNYHSRIREDLEGYLNWNLHVHREGALVLLEEGERGKNTFPNSLGVSDIVLLFNKRILDLLKGGKLFLEKDSCIHLNKEQLIDILECIKREKSKGWSKEYREGTTAYLVEELLEFMKGYNMLEEKDGKILLKPLIGKIVGDYPEDFLEKDGEDGR</sequence>
<accession>A0A1M6PC51</accession>
<protein>
    <submittedName>
        <fullName evidence="1">TIGR02678 family protein</fullName>
    </submittedName>
</protein>
<dbReference type="InterPro" id="IPR013494">
    <property type="entry name" value="CHP02678"/>
</dbReference>
<evidence type="ECO:0000313" key="1">
    <source>
        <dbReference type="EMBL" id="SHK05442.1"/>
    </source>
</evidence>
<evidence type="ECO:0000313" key="2">
    <source>
        <dbReference type="Proteomes" id="UP000243547"/>
    </source>
</evidence>
<gene>
    <name evidence="1" type="ORF">SAMN02745227_01395</name>
</gene>